<feature type="domain" description="Glycosyl hydrolase family 67 catalytic" evidence="12">
    <location>
        <begin position="161"/>
        <end position="480"/>
    </location>
</feature>
<dbReference type="InterPro" id="IPR037054">
    <property type="entry name" value="A-glucoronidase_C_sf"/>
</dbReference>
<keyword evidence="5 7" id="KW-0326">Glycosidase</keyword>
<dbReference type="PIRSF" id="PIRSF029900">
    <property type="entry name" value="Alpha-glucuronds"/>
    <property type="match status" value="1"/>
</dbReference>
<dbReference type="Proteomes" id="UP001139409">
    <property type="component" value="Unassembled WGS sequence"/>
</dbReference>
<dbReference type="EC" id="3.2.1.131" evidence="9"/>
<keyword evidence="3 7" id="KW-0378">Hydrolase</keyword>
<name>A0A9X1HQ05_9BACT</name>
<feature type="active site" description="Proton acceptor" evidence="8">
    <location>
        <position position="392"/>
    </location>
</feature>
<evidence type="ECO:0000256" key="2">
    <source>
        <dbReference type="ARBA" id="ARBA00022651"/>
    </source>
</evidence>
<dbReference type="InterPro" id="IPR029018">
    <property type="entry name" value="Hex-like_dom2"/>
</dbReference>
<dbReference type="EMBL" id="JAIXNE010000001">
    <property type="protein sequence ID" value="MCA6074092.1"/>
    <property type="molecule type" value="Genomic_DNA"/>
</dbReference>
<evidence type="ECO:0000256" key="6">
    <source>
        <dbReference type="ARBA" id="ARBA00023326"/>
    </source>
</evidence>
<evidence type="ECO:0000313" key="13">
    <source>
        <dbReference type="EMBL" id="MCA6074092.1"/>
    </source>
</evidence>
<dbReference type="InterPro" id="IPR011395">
    <property type="entry name" value="Glyco_hydro_67_aGlcAse"/>
</dbReference>
<dbReference type="AlphaFoldDB" id="A0A9X1HQ05"/>
<evidence type="ECO:0000256" key="1">
    <source>
        <dbReference type="ARBA" id="ARBA00008833"/>
    </source>
</evidence>
<evidence type="ECO:0000256" key="7">
    <source>
        <dbReference type="PIRNR" id="PIRNR029900"/>
    </source>
</evidence>
<comment type="subunit">
    <text evidence="9">Homodimer.</text>
</comment>
<reference evidence="13" key="1">
    <citation type="submission" date="2021-09" db="EMBL/GenBank/DDBJ databases">
        <title>Fulvivirga sp. isolated from coastal sediment.</title>
        <authorList>
            <person name="Yu H."/>
        </authorList>
    </citation>
    <scope>NUCLEOTIDE SEQUENCE</scope>
    <source>
        <strain evidence="13">1062</strain>
    </source>
</reference>
<evidence type="ECO:0000313" key="14">
    <source>
        <dbReference type="Proteomes" id="UP001139409"/>
    </source>
</evidence>
<evidence type="ECO:0000259" key="11">
    <source>
        <dbReference type="Pfam" id="PF07477"/>
    </source>
</evidence>
<dbReference type="GO" id="GO:0005576">
    <property type="term" value="C:extracellular region"/>
    <property type="evidence" value="ECO:0007669"/>
    <property type="project" value="InterPro"/>
</dbReference>
<evidence type="ECO:0000256" key="9">
    <source>
        <dbReference type="RuleBase" id="RU361198"/>
    </source>
</evidence>
<evidence type="ECO:0000256" key="4">
    <source>
        <dbReference type="ARBA" id="ARBA00023277"/>
    </source>
</evidence>
<dbReference type="Gene3D" id="3.20.20.80">
    <property type="entry name" value="Glycosidases"/>
    <property type="match status" value="1"/>
</dbReference>
<comment type="catalytic activity">
    <reaction evidence="9">
        <text>Hydrolysis of (1-&gt;2)-alpha-D-(4-O-methyl)glucuronosyl links in the main chain of hardwood xylans.</text>
        <dbReference type="EC" id="3.2.1.131"/>
    </reaction>
</comment>
<dbReference type="InterPro" id="IPR011100">
    <property type="entry name" value="Glyco_hydro_67_cat"/>
</dbReference>
<sequence>MNNPVHKSNKAIFRPFQGLLLFLLLLSSLHAYSENGYDLWLRYSLIENEAIRTQYTQFSSKIRVAGNSPTINALKSELMTGLNKMLDITPQISSVSTESYALIIATISNLPDNADITGMPEINDEGYIIMTQNVNGNERLIVTARTDIGLLYGTFNLLQLMQQQRDLQNIEVASSPRINLRLLNHWDNLDRTVERGYAGASIWNWQKLPEYIDQRYIDYARANASIGINGTVVTNVNANALILTPQYVDKVKALADVFRPYGIKVYLTARFSAPVELGDLDTADPLDPAVQEWWNVKANEIYNQIPDFGGFLVKANSEGQPGPQNYGRNHVDGANMLAAAVKPHGGIVMWRAFVYSPDEGADRASQASKEFVPYDGQFAENVLVQVKNGPIDFQPREPFHPMFGAMPKTPLMMEFQITQEYLGFSTHLVFLPKLFQEVLHSRTYQPNRNTRVADIIAGTEGNQALTGMAGVANIGSDINWTGHIFGQANWFGFGKLAWDPDYSLEQIAEEWLKMTFTPDPEFVNSFLPELLESREMPVSYMTPLGLHHMMDAGHHYGPGPWISNMSRPDWTSVYYHKADKSGIGFDRTTTTGSGAVNDYAPELAKLFNDPATTPEELLLWFHHLPWTYKLKNGRTLWDNLGMKYQEGVDEVGQMLETWKSLRPYVDEERYEEILMHLNIQFKEAKWWKNACMLYFQEFSEMPFPPEMTVPDKDLSYYKSLKFPYAPGIRPSWD</sequence>
<keyword evidence="2 7" id="KW-0858">Xylan degradation</keyword>
<dbReference type="Pfam" id="PF07488">
    <property type="entry name" value="Glyco_hydro_67M"/>
    <property type="match status" value="1"/>
</dbReference>
<gene>
    <name evidence="13" type="ORF">LDX50_04390</name>
</gene>
<dbReference type="SUPFAM" id="SSF55545">
    <property type="entry name" value="beta-N-acetylhexosaminidase-like domain"/>
    <property type="match status" value="1"/>
</dbReference>
<accession>A0A9X1HQ05</accession>
<evidence type="ECO:0000259" key="10">
    <source>
        <dbReference type="Pfam" id="PF03648"/>
    </source>
</evidence>
<dbReference type="PANTHER" id="PTHR39207">
    <property type="entry name" value="ALPHA-GLUCURONIDASE A"/>
    <property type="match status" value="1"/>
</dbReference>
<organism evidence="13 14">
    <name type="scientific">Fulvivirga sedimenti</name>
    <dbReference type="NCBI Taxonomy" id="2879465"/>
    <lineage>
        <taxon>Bacteria</taxon>
        <taxon>Pseudomonadati</taxon>
        <taxon>Bacteroidota</taxon>
        <taxon>Cytophagia</taxon>
        <taxon>Cytophagales</taxon>
        <taxon>Fulvivirgaceae</taxon>
        <taxon>Fulvivirga</taxon>
    </lineage>
</organism>
<evidence type="ECO:0000256" key="3">
    <source>
        <dbReference type="ARBA" id="ARBA00022801"/>
    </source>
</evidence>
<protein>
    <recommendedName>
        <fullName evidence="9">Xylan alpha-1,2-glucuronidase</fullName>
        <ecNumber evidence="9">3.2.1.131</ecNumber>
    </recommendedName>
</protein>
<dbReference type="PANTHER" id="PTHR39207:SF1">
    <property type="entry name" value="ALPHA-GLUCURONIDASE A"/>
    <property type="match status" value="1"/>
</dbReference>
<dbReference type="Gene3D" id="3.90.1330.10">
    <property type="entry name" value="Alpha-glucuronidase, C-terminal domain"/>
    <property type="match status" value="1"/>
</dbReference>
<dbReference type="Gene3D" id="3.30.379.10">
    <property type="entry name" value="Chitobiase/beta-hexosaminidase domain 2-like"/>
    <property type="match status" value="1"/>
</dbReference>
<comment type="similarity">
    <text evidence="1 7 9">Belongs to the glycosyl hydrolase 67 family.</text>
</comment>
<dbReference type="InterPro" id="IPR017853">
    <property type="entry name" value="GH"/>
</dbReference>
<keyword evidence="6 9" id="KW-0624">Polysaccharide degradation</keyword>
<comment type="caution">
    <text evidence="13">The sequence shown here is derived from an EMBL/GenBank/DDBJ whole genome shotgun (WGS) entry which is preliminary data.</text>
</comment>
<dbReference type="InterPro" id="IPR011099">
    <property type="entry name" value="Glyco_hydro_67_C"/>
</dbReference>
<dbReference type="Pfam" id="PF07477">
    <property type="entry name" value="Glyco_hydro_67C"/>
    <property type="match status" value="1"/>
</dbReference>
<feature type="domain" description="Alpha glucuronidase N-terminal" evidence="10">
    <location>
        <begin position="39"/>
        <end position="157"/>
    </location>
</feature>
<dbReference type="SUPFAM" id="SSF51445">
    <property type="entry name" value="(Trans)glycosidases"/>
    <property type="match status" value="1"/>
</dbReference>
<evidence type="ECO:0000256" key="5">
    <source>
        <dbReference type="ARBA" id="ARBA00023295"/>
    </source>
</evidence>
<feature type="active site" description="Proton donor" evidence="8">
    <location>
        <position position="318"/>
    </location>
</feature>
<proteinExistence type="inferred from homology"/>
<dbReference type="RefSeq" id="WP_225697197.1">
    <property type="nucleotide sequence ID" value="NZ_JAIXNE010000001.1"/>
</dbReference>
<feature type="active site" description="Proton acceptor" evidence="8">
    <location>
        <position position="420"/>
    </location>
</feature>
<dbReference type="Pfam" id="PF03648">
    <property type="entry name" value="Glyco_hydro_67N"/>
    <property type="match status" value="1"/>
</dbReference>
<keyword evidence="4 9" id="KW-0119">Carbohydrate metabolism</keyword>
<feature type="domain" description="Glycosyl hydrolase family 67 C-terminal" evidence="11">
    <location>
        <begin position="481"/>
        <end position="705"/>
    </location>
</feature>
<evidence type="ECO:0000259" key="12">
    <source>
        <dbReference type="Pfam" id="PF07488"/>
    </source>
</evidence>
<keyword evidence="14" id="KW-1185">Reference proteome</keyword>
<dbReference type="GO" id="GO:0045493">
    <property type="term" value="P:xylan catabolic process"/>
    <property type="evidence" value="ECO:0007669"/>
    <property type="project" value="UniProtKB-KW"/>
</dbReference>
<dbReference type="GO" id="GO:0046559">
    <property type="term" value="F:alpha-glucuronidase activity"/>
    <property type="evidence" value="ECO:0007669"/>
    <property type="project" value="InterPro"/>
</dbReference>
<evidence type="ECO:0000256" key="8">
    <source>
        <dbReference type="PIRSR" id="PIRSR029900-1"/>
    </source>
</evidence>
<dbReference type="InterPro" id="IPR005154">
    <property type="entry name" value="Glyco_hydro_67_aGlcAse_N"/>
</dbReference>
<dbReference type="GO" id="GO:0033939">
    <property type="term" value="F:xylan alpha-1,2-glucuronosidase activity"/>
    <property type="evidence" value="ECO:0007669"/>
    <property type="project" value="UniProtKB-EC"/>
</dbReference>